<evidence type="ECO:0000259" key="1">
    <source>
        <dbReference type="Pfam" id="PF20598"/>
    </source>
</evidence>
<feature type="domain" description="DUF6795" evidence="1">
    <location>
        <begin position="25"/>
        <end position="129"/>
    </location>
</feature>
<dbReference type="AlphaFoldDB" id="A0AA37W5F7"/>
<reference evidence="2" key="2">
    <citation type="submission" date="2023-01" db="EMBL/GenBank/DDBJ databases">
        <title>Draft genome sequence of Pseudoalteromonas tetraodonis strain NBRC 103034.</title>
        <authorList>
            <person name="Sun Q."/>
            <person name="Mori K."/>
        </authorList>
    </citation>
    <scope>NUCLEOTIDE SEQUENCE</scope>
    <source>
        <strain evidence="2">NBRC 103034</strain>
    </source>
</reference>
<dbReference type="Proteomes" id="UP001161408">
    <property type="component" value="Unassembled WGS sequence"/>
</dbReference>
<name>A0AA37W5F7_9GAMM</name>
<organism evidence="2 3">
    <name type="scientific">Pseudoalteromonas tetraodonis GFC</name>
    <dbReference type="NCBI Taxonomy" id="1315271"/>
    <lineage>
        <taxon>Bacteria</taxon>
        <taxon>Pseudomonadati</taxon>
        <taxon>Pseudomonadota</taxon>
        <taxon>Gammaproteobacteria</taxon>
        <taxon>Alteromonadales</taxon>
        <taxon>Pseudoalteromonadaceae</taxon>
        <taxon>Pseudoalteromonas</taxon>
    </lineage>
</organism>
<dbReference type="InterPro" id="IPR046474">
    <property type="entry name" value="DUF6795"/>
</dbReference>
<evidence type="ECO:0000313" key="2">
    <source>
        <dbReference type="EMBL" id="GLQ03468.1"/>
    </source>
</evidence>
<evidence type="ECO:0000313" key="3">
    <source>
        <dbReference type="Proteomes" id="UP001161408"/>
    </source>
</evidence>
<gene>
    <name evidence="2" type="ORF">GCM10007914_23490</name>
</gene>
<dbReference type="GeneID" id="99693581"/>
<keyword evidence="3" id="KW-1185">Reference proteome</keyword>
<dbReference type="Pfam" id="PF20598">
    <property type="entry name" value="DUF6795"/>
    <property type="match status" value="1"/>
</dbReference>
<sequence length="176" mass="20307">MSFLTTLKKFGNHIGAYKVHLCPEVKGQVSEKGKPLSNVRIDRVLNFSDGKCAEDFTYTDKNGSFLLPEINIRSNQPAVPLAEIFTSQAIYLSYNHEEYCLWGSRLSGAKYREEYAKKLRQLIADTTDEKVLFKFENKKTEGYKFEALSICRWSDDFEVVEKNAYFDLSEIETDEN</sequence>
<comment type="caution">
    <text evidence="2">The sequence shown here is derived from an EMBL/GenBank/DDBJ whole genome shotgun (WGS) entry which is preliminary data.</text>
</comment>
<dbReference type="EMBL" id="BSNE01000014">
    <property type="protein sequence ID" value="GLQ03468.1"/>
    <property type="molecule type" value="Genomic_DNA"/>
</dbReference>
<protein>
    <recommendedName>
        <fullName evidence="1">DUF6795 domain-containing protein</fullName>
    </recommendedName>
</protein>
<reference evidence="2" key="1">
    <citation type="journal article" date="2014" name="Int. J. Syst. Evol. Microbiol.">
        <title>Complete genome sequence of Corynebacterium casei LMG S-19264T (=DSM 44701T), isolated from a smear-ripened cheese.</title>
        <authorList>
            <consortium name="US DOE Joint Genome Institute (JGI-PGF)"/>
            <person name="Walter F."/>
            <person name="Albersmeier A."/>
            <person name="Kalinowski J."/>
            <person name="Ruckert C."/>
        </authorList>
    </citation>
    <scope>NUCLEOTIDE SEQUENCE</scope>
    <source>
        <strain evidence="2">NBRC 103034</strain>
    </source>
</reference>
<dbReference type="RefSeq" id="WP_013464373.1">
    <property type="nucleotide sequence ID" value="NZ_BJXY01000021.1"/>
</dbReference>
<proteinExistence type="predicted"/>
<accession>A0AA37W5F7</accession>